<dbReference type="InterPro" id="IPR013320">
    <property type="entry name" value="ConA-like_dom_sf"/>
</dbReference>
<evidence type="ECO:0000259" key="5">
    <source>
        <dbReference type="Pfam" id="PF00251"/>
    </source>
</evidence>
<dbReference type="PANTHER" id="PTHR42800">
    <property type="entry name" value="EXOINULINASE INUD (AFU_ORTHOLOGUE AFUA_5G00480)"/>
    <property type="match status" value="1"/>
</dbReference>
<accession>A0A841N1N6</accession>
<dbReference type="Gene3D" id="2.60.120.560">
    <property type="entry name" value="Exo-inulinase, domain 1"/>
    <property type="match status" value="1"/>
</dbReference>
<protein>
    <submittedName>
        <fullName evidence="7">Fructan beta-fructosidase</fullName>
        <ecNumber evidence="7">3.2.1.80</ecNumber>
    </submittedName>
</protein>
<dbReference type="InterPro" id="IPR023296">
    <property type="entry name" value="Glyco_hydro_beta-prop_sf"/>
</dbReference>
<dbReference type="SMART" id="SM00640">
    <property type="entry name" value="Glyco_32"/>
    <property type="match status" value="1"/>
</dbReference>
<dbReference type="Pfam" id="PF08244">
    <property type="entry name" value="Glyco_hydro_32C"/>
    <property type="match status" value="1"/>
</dbReference>
<organism evidence="7 8">
    <name type="scientific">Algoriphagus iocasae</name>
    <dbReference type="NCBI Taxonomy" id="1836499"/>
    <lineage>
        <taxon>Bacteria</taxon>
        <taxon>Pseudomonadati</taxon>
        <taxon>Bacteroidota</taxon>
        <taxon>Cytophagia</taxon>
        <taxon>Cytophagales</taxon>
        <taxon>Cyclobacteriaceae</taxon>
        <taxon>Algoriphagus</taxon>
    </lineage>
</organism>
<feature type="domain" description="Glycosyl hydrolase family 32 C-terminal" evidence="6">
    <location>
        <begin position="380"/>
        <end position="487"/>
    </location>
</feature>
<evidence type="ECO:0000256" key="3">
    <source>
        <dbReference type="ARBA" id="ARBA00023295"/>
    </source>
</evidence>
<dbReference type="Gene3D" id="2.115.10.20">
    <property type="entry name" value="Glycosyl hydrolase domain, family 43"/>
    <property type="match status" value="1"/>
</dbReference>
<dbReference type="EC" id="3.2.1.80" evidence="7"/>
<keyword evidence="3 4" id="KW-0326">Glycosidase</keyword>
<evidence type="ECO:0000256" key="4">
    <source>
        <dbReference type="RuleBase" id="RU362110"/>
    </source>
</evidence>
<dbReference type="PANTHER" id="PTHR42800:SF1">
    <property type="entry name" value="EXOINULINASE INUD (AFU_ORTHOLOGUE AFUA_5G00480)"/>
    <property type="match status" value="1"/>
</dbReference>
<dbReference type="Pfam" id="PF00251">
    <property type="entry name" value="Glyco_hydro_32N"/>
    <property type="match status" value="1"/>
</dbReference>
<dbReference type="EMBL" id="JACIJO010000003">
    <property type="protein sequence ID" value="MBB6328101.1"/>
    <property type="molecule type" value="Genomic_DNA"/>
</dbReference>
<sequence>MKSQQLSPFLLAMSLIFSCTQKNEIIFKDDSIEKFRPVYHFTPEEAWMNDPNGMFFYEDEYHLFYQHYPDSTIWGPMHWGHAVSKDLVNWEHLPIAIEPDSLGYIFSGSAVVDLENTSGFGSKENPPIVAIYTYHDPVGERNGEIDFQTQGIAYSLDKGRTWTKYEGNPVLKNPGIKDFRDPKVSLQKDDAGNPIWVMTLAVADHIEFFSSEDLIHWKKSGEFGKGIGAHGGVWECPDLILMKTPSGEDKYVLLVSINPGGPQKGSATQYFIGNFNNGTFTPDDTMIRWMDYGPDNYAGVTWSNIPSSQNRTLMIGWMSNWLYANQVPTEKWRSAMTIPRELSLFDIDGTLLLKSVPAEELAKLEQGWYEFSESSNLPGIAVELKAELKDQDEFSIKISNELGEQIIISKEFGLVSIDRSQSGISNFNSDFATIHSAPMSWKAEKIQIFLDAHSVELFVNEGELVMTSNVFPNSPWKKVELSENLKNAKLFPLEK</sequence>
<dbReference type="InterPro" id="IPR013148">
    <property type="entry name" value="Glyco_hydro_32_N"/>
</dbReference>
<evidence type="ECO:0000259" key="6">
    <source>
        <dbReference type="Pfam" id="PF08244"/>
    </source>
</evidence>
<comment type="similarity">
    <text evidence="1 4">Belongs to the glycosyl hydrolase 32 family.</text>
</comment>
<dbReference type="SUPFAM" id="SSF49899">
    <property type="entry name" value="Concanavalin A-like lectins/glucanases"/>
    <property type="match status" value="1"/>
</dbReference>
<dbReference type="GO" id="GO:0005737">
    <property type="term" value="C:cytoplasm"/>
    <property type="evidence" value="ECO:0007669"/>
    <property type="project" value="TreeGrafter"/>
</dbReference>
<dbReference type="AlphaFoldDB" id="A0A841N1N6"/>
<dbReference type="GO" id="GO:0005987">
    <property type="term" value="P:sucrose catabolic process"/>
    <property type="evidence" value="ECO:0007669"/>
    <property type="project" value="TreeGrafter"/>
</dbReference>
<dbReference type="InterPro" id="IPR018053">
    <property type="entry name" value="Glyco_hydro_32_AS"/>
</dbReference>
<dbReference type="PROSITE" id="PS00609">
    <property type="entry name" value="GLYCOSYL_HYDROL_F32"/>
    <property type="match status" value="1"/>
</dbReference>
<evidence type="ECO:0000256" key="2">
    <source>
        <dbReference type="ARBA" id="ARBA00022801"/>
    </source>
</evidence>
<feature type="domain" description="Glycosyl hydrolase family 32 N-terminal" evidence="5">
    <location>
        <begin position="40"/>
        <end position="352"/>
    </location>
</feature>
<dbReference type="GO" id="GO:0004575">
    <property type="term" value="F:sucrose alpha-glucosidase activity"/>
    <property type="evidence" value="ECO:0007669"/>
    <property type="project" value="TreeGrafter"/>
</dbReference>
<proteinExistence type="inferred from homology"/>
<dbReference type="SUPFAM" id="SSF75005">
    <property type="entry name" value="Arabinanase/levansucrase/invertase"/>
    <property type="match status" value="1"/>
</dbReference>
<comment type="caution">
    <text evidence="7">The sequence shown here is derived from an EMBL/GenBank/DDBJ whole genome shotgun (WGS) entry which is preliminary data.</text>
</comment>
<dbReference type="InterPro" id="IPR001362">
    <property type="entry name" value="Glyco_hydro_32"/>
</dbReference>
<evidence type="ECO:0000256" key="1">
    <source>
        <dbReference type="ARBA" id="ARBA00009902"/>
    </source>
</evidence>
<keyword evidence="2 4" id="KW-0378">Hydrolase</keyword>
<evidence type="ECO:0000313" key="8">
    <source>
        <dbReference type="Proteomes" id="UP000588604"/>
    </source>
</evidence>
<dbReference type="RefSeq" id="WP_184496828.1">
    <property type="nucleotide sequence ID" value="NZ_JACIJO010000003.1"/>
</dbReference>
<dbReference type="GO" id="GO:0051669">
    <property type="term" value="F:fructan beta-fructosidase activity"/>
    <property type="evidence" value="ECO:0007669"/>
    <property type="project" value="UniProtKB-EC"/>
</dbReference>
<gene>
    <name evidence="7" type="ORF">FHS59_003744</name>
</gene>
<evidence type="ECO:0000313" key="7">
    <source>
        <dbReference type="EMBL" id="MBB6328101.1"/>
    </source>
</evidence>
<reference evidence="7 8" key="1">
    <citation type="submission" date="2020-08" db="EMBL/GenBank/DDBJ databases">
        <title>Genomic Encyclopedia of Type Strains, Phase IV (KMG-IV): sequencing the most valuable type-strain genomes for metagenomic binning, comparative biology and taxonomic classification.</title>
        <authorList>
            <person name="Goeker M."/>
        </authorList>
    </citation>
    <scope>NUCLEOTIDE SEQUENCE [LARGE SCALE GENOMIC DNA]</scope>
    <source>
        <strain evidence="7 8">DSM 102044</strain>
    </source>
</reference>
<dbReference type="Proteomes" id="UP000588604">
    <property type="component" value="Unassembled WGS sequence"/>
</dbReference>
<dbReference type="PROSITE" id="PS51257">
    <property type="entry name" value="PROKAR_LIPOPROTEIN"/>
    <property type="match status" value="1"/>
</dbReference>
<dbReference type="CDD" id="cd18622">
    <property type="entry name" value="GH32_Inu-like"/>
    <property type="match status" value="1"/>
</dbReference>
<name>A0A841N1N6_9BACT</name>
<dbReference type="InterPro" id="IPR013189">
    <property type="entry name" value="Glyco_hydro_32_C"/>
</dbReference>
<keyword evidence="8" id="KW-1185">Reference proteome</keyword>